<dbReference type="EMBL" id="CP000812">
    <property type="protein sequence ID" value="ABV34307.1"/>
    <property type="molecule type" value="Genomic_DNA"/>
</dbReference>
<keyword evidence="4" id="KW-1185">Reference proteome</keyword>
<gene>
    <name evidence="3" type="ordered locus">Tlet_1753</name>
</gene>
<dbReference type="GO" id="GO:0008902">
    <property type="term" value="F:hydroxymethylpyrimidine kinase activity"/>
    <property type="evidence" value="ECO:0007669"/>
    <property type="project" value="TreeGrafter"/>
</dbReference>
<name>A8F823_PSELT</name>
<protein>
    <submittedName>
        <fullName evidence="3">Phosphomethylpyrimidine kinase type-1</fullName>
    </submittedName>
</protein>
<dbReference type="InterPro" id="IPR029056">
    <property type="entry name" value="Ribokinase-like"/>
</dbReference>
<dbReference type="OrthoDB" id="9810880at2"/>
<keyword evidence="3" id="KW-0808">Transferase</keyword>
<reference evidence="3 4" key="1">
    <citation type="submission" date="2007-08" db="EMBL/GenBank/DDBJ databases">
        <title>Complete sequence of Thermotoga lettingae TMO.</title>
        <authorList>
            <consortium name="US DOE Joint Genome Institute"/>
            <person name="Copeland A."/>
            <person name="Lucas S."/>
            <person name="Lapidus A."/>
            <person name="Barry K."/>
            <person name="Glavina del Rio T."/>
            <person name="Dalin E."/>
            <person name="Tice H."/>
            <person name="Pitluck S."/>
            <person name="Foster B."/>
            <person name="Bruce D."/>
            <person name="Schmutz J."/>
            <person name="Larimer F."/>
            <person name="Land M."/>
            <person name="Hauser L."/>
            <person name="Kyrpides N."/>
            <person name="Mikhailova N."/>
            <person name="Nelson K."/>
            <person name="Gogarten J.P."/>
            <person name="Noll K."/>
            <person name="Richardson P."/>
        </authorList>
    </citation>
    <scope>NUCLEOTIDE SEQUENCE [LARGE SCALE GENOMIC DNA]</scope>
    <source>
        <strain evidence="4">ATCC BAA-301 / DSM 14385 / NBRC 107922 / TMO</strain>
    </source>
</reference>
<dbReference type="SUPFAM" id="SSF53639">
    <property type="entry name" value="AraD/HMP-PK domain-like"/>
    <property type="match status" value="1"/>
</dbReference>
<dbReference type="Pfam" id="PF08543">
    <property type="entry name" value="Phos_pyr_kin"/>
    <property type="match status" value="2"/>
</dbReference>
<dbReference type="Pfam" id="PF10120">
    <property type="entry name" value="ThiN"/>
    <property type="match status" value="1"/>
</dbReference>
<evidence type="ECO:0000259" key="1">
    <source>
        <dbReference type="Pfam" id="PF08543"/>
    </source>
</evidence>
<dbReference type="AlphaFoldDB" id="A8F823"/>
<dbReference type="PANTHER" id="PTHR20858:SF17">
    <property type="entry name" value="HYDROXYMETHYLPYRIMIDINE_PHOSPHOMETHYLPYRIMIDINE KINASE THI20-RELATED"/>
    <property type="match status" value="1"/>
</dbReference>
<feature type="domain" description="Pyridoxamine kinase/Phosphomethylpyrimidine kinase" evidence="1">
    <location>
        <begin position="8"/>
        <end position="130"/>
    </location>
</feature>
<dbReference type="STRING" id="416591.Tlet_1753"/>
<dbReference type="KEGG" id="tle:Tlet_1753"/>
<dbReference type="eggNOG" id="COG1992">
    <property type="taxonomic scope" value="Bacteria"/>
</dbReference>
<sequence>MLIISGLDPSAGAGLLQDIKISSVMGIRAYGIVSAFTTQNEQRVFAVNFRKWEDIRKELEVLPAPRVIKVGLALPEVVKNLRELFPGSMIIWNVILESSSGFKFLDSEEVKKFVNYADYVVLNNEESEKIGKKEHFIITGGHENNSQIKVIYKDKTFETSRVRGEFHGTGCAFSTAVAGFLDLGYPIEESIRSSMKLVRKILEKSHEIVETEKVAREWHRYDVLSTLDEILPFYLEIGHLTVPEVGQNVSFALPWAKDEFEVGKFPGRLRLKSGTAVSVSAASFNDKSHTSRMTVTMMKFFPHIRCTVNVRFKKEYIDRAKKKGLKIYHHDRSKEPEEIQKNEGKSMVWMIEQAISKLKSPPDIIYDEGWWGKEAMIRVFGRDPEETLEKIKLMLEE</sequence>
<evidence type="ECO:0000313" key="3">
    <source>
        <dbReference type="EMBL" id="ABV34307.1"/>
    </source>
</evidence>
<feature type="domain" description="Pyridoxamine kinase/Phosphomethylpyrimidine kinase" evidence="1">
    <location>
        <begin position="133"/>
        <end position="208"/>
    </location>
</feature>
<proteinExistence type="predicted"/>
<dbReference type="InterPro" id="IPR013749">
    <property type="entry name" value="PM/HMP-P_kinase-1"/>
</dbReference>
<dbReference type="GO" id="GO:0008972">
    <property type="term" value="F:phosphomethylpyrimidine kinase activity"/>
    <property type="evidence" value="ECO:0007669"/>
    <property type="project" value="TreeGrafter"/>
</dbReference>
<dbReference type="InterPro" id="IPR036409">
    <property type="entry name" value="Aldolase_II/adducin_N_sf"/>
</dbReference>
<evidence type="ECO:0000313" key="4">
    <source>
        <dbReference type="Proteomes" id="UP000002016"/>
    </source>
</evidence>
<accession>A8F823</accession>
<evidence type="ECO:0000259" key="2">
    <source>
        <dbReference type="Pfam" id="PF10120"/>
    </source>
</evidence>
<keyword evidence="3" id="KW-0418">Kinase</keyword>
<dbReference type="SUPFAM" id="SSF53613">
    <property type="entry name" value="Ribokinase-like"/>
    <property type="match status" value="1"/>
</dbReference>
<dbReference type="RefSeq" id="WP_012003783.1">
    <property type="nucleotide sequence ID" value="NC_009828.1"/>
</dbReference>
<dbReference type="Gene3D" id="3.40.1190.20">
    <property type="match status" value="2"/>
</dbReference>
<dbReference type="GO" id="GO:0005829">
    <property type="term" value="C:cytosol"/>
    <property type="evidence" value="ECO:0007669"/>
    <property type="project" value="TreeGrafter"/>
</dbReference>
<organism evidence="3 4">
    <name type="scientific">Pseudothermotoga lettingae (strain ATCC BAA-301 / DSM 14385 / NBRC 107922 / TMO)</name>
    <name type="common">Thermotoga lettingae</name>
    <dbReference type="NCBI Taxonomy" id="416591"/>
    <lineage>
        <taxon>Bacteria</taxon>
        <taxon>Thermotogati</taxon>
        <taxon>Thermotogota</taxon>
        <taxon>Thermotogae</taxon>
        <taxon>Thermotogales</taxon>
        <taxon>Thermotogaceae</taxon>
        <taxon>Pseudothermotoga</taxon>
    </lineage>
</organism>
<dbReference type="PANTHER" id="PTHR20858">
    <property type="entry name" value="PHOSPHOMETHYLPYRIMIDINE KINASE"/>
    <property type="match status" value="1"/>
</dbReference>
<dbReference type="GO" id="GO:0009228">
    <property type="term" value="P:thiamine biosynthetic process"/>
    <property type="evidence" value="ECO:0007669"/>
    <property type="project" value="TreeGrafter"/>
</dbReference>
<dbReference type="eggNOG" id="COG0351">
    <property type="taxonomic scope" value="Bacteria"/>
</dbReference>
<dbReference type="Proteomes" id="UP000002016">
    <property type="component" value="Chromosome"/>
</dbReference>
<reference evidence="3 4" key="2">
    <citation type="journal article" date="2009" name="Proc. Natl. Acad. Sci. U.S.A.">
        <title>On the chimeric nature, thermophilic origin, and phylogenetic placement of the Thermotogales.</title>
        <authorList>
            <person name="Zhaxybayeva O."/>
            <person name="Swithers K.S."/>
            <person name="Lapierre P."/>
            <person name="Fournier G.P."/>
            <person name="Bickhart D.M."/>
            <person name="DeBoy R.T."/>
            <person name="Nelson K.E."/>
            <person name="Nesbo C.L."/>
            <person name="Doolittle W.F."/>
            <person name="Gogarten J.P."/>
            <person name="Noll K.M."/>
        </authorList>
    </citation>
    <scope>NUCLEOTIDE SEQUENCE [LARGE SCALE GENOMIC DNA]</scope>
    <source>
        <strain evidence="4">ATCC BAA-301 / DSM 14385 / NBRC 107922 / TMO</strain>
    </source>
</reference>
<dbReference type="Gene3D" id="3.40.225.10">
    <property type="entry name" value="Class II aldolase/adducin N-terminal domain"/>
    <property type="match status" value="1"/>
</dbReference>
<dbReference type="HOGENOM" id="CLU_035788_0_0_0"/>
<dbReference type="InterPro" id="IPR019293">
    <property type="entry name" value="ThiN"/>
</dbReference>
<feature type="domain" description="Thiamine-phosphate synthase ThiN" evidence="2">
    <location>
        <begin position="240"/>
        <end position="392"/>
    </location>
</feature>